<keyword evidence="1" id="KW-0812">Transmembrane</keyword>
<proteinExistence type="predicted"/>
<dbReference type="Proteomes" id="UP000653305">
    <property type="component" value="Unassembled WGS sequence"/>
</dbReference>
<feature type="transmembrane region" description="Helical" evidence="1">
    <location>
        <begin position="36"/>
        <end position="56"/>
    </location>
</feature>
<evidence type="ECO:0000313" key="3">
    <source>
        <dbReference type="Proteomes" id="UP000653305"/>
    </source>
</evidence>
<dbReference type="EMBL" id="BMAC01000657">
    <property type="protein sequence ID" value="GFQ01083.1"/>
    <property type="molecule type" value="Genomic_DNA"/>
</dbReference>
<sequence>MEILQDVYSPEKRMTSARIGGFRPSRLVAEMSSDWSYVRVTAARFIFWLFGMMVGGGDGFRDLKFMEAGCYGVSAVRMSLNYSSPDSFLQPFVVPKLFKDDITTKRYNKTYTRRIRE</sequence>
<comment type="caution">
    <text evidence="2">The sequence shown here is derived from an EMBL/GenBank/DDBJ whole genome shotgun (WGS) entry which is preliminary data.</text>
</comment>
<dbReference type="AlphaFoldDB" id="A0A830CS97"/>
<evidence type="ECO:0000256" key="1">
    <source>
        <dbReference type="SAM" id="Phobius"/>
    </source>
</evidence>
<keyword evidence="1" id="KW-1133">Transmembrane helix</keyword>
<keyword evidence="1" id="KW-0472">Membrane</keyword>
<accession>A0A830CS97</accession>
<gene>
    <name evidence="2" type="ORF">PHJA_002252200</name>
</gene>
<keyword evidence="3" id="KW-1185">Reference proteome</keyword>
<organism evidence="2 3">
    <name type="scientific">Phtheirospermum japonicum</name>
    <dbReference type="NCBI Taxonomy" id="374723"/>
    <lineage>
        <taxon>Eukaryota</taxon>
        <taxon>Viridiplantae</taxon>
        <taxon>Streptophyta</taxon>
        <taxon>Embryophyta</taxon>
        <taxon>Tracheophyta</taxon>
        <taxon>Spermatophyta</taxon>
        <taxon>Magnoliopsida</taxon>
        <taxon>eudicotyledons</taxon>
        <taxon>Gunneridae</taxon>
        <taxon>Pentapetalae</taxon>
        <taxon>asterids</taxon>
        <taxon>lamiids</taxon>
        <taxon>Lamiales</taxon>
        <taxon>Orobanchaceae</taxon>
        <taxon>Orobanchaceae incertae sedis</taxon>
        <taxon>Phtheirospermum</taxon>
    </lineage>
</organism>
<reference evidence="2" key="1">
    <citation type="submission" date="2020-07" db="EMBL/GenBank/DDBJ databases">
        <title>Ethylene signaling mediates host invasion by parasitic plants.</title>
        <authorList>
            <person name="Yoshida S."/>
        </authorList>
    </citation>
    <scope>NUCLEOTIDE SEQUENCE</scope>
    <source>
        <strain evidence="2">Okayama</strain>
    </source>
</reference>
<protein>
    <submittedName>
        <fullName evidence="2">Uncharacterized protein</fullName>
    </submittedName>
</protein>
<name>A0A830CS97_9LAMI</name>
<evidence type="ECO:0000313" key="2">
    <source>
        <dbReference type="EMBL" id="GFQ01083.1"/>
    </source>
</evidence>